<feature type="region of interest" description="Disordered" evidence="1">
    <location>
        <begin position="221"/>
        <end position="261"/>
    </location>
</feature>
<comment type="caution">
    <text evidence="2">The sequence shown here is derived from an EMBL/GenBank/DDBJ whole genome shotgun (WGS) entry which is preliminary data.</text>
</comment>
<keyword evidence="3" id="KW-1185">Reference proteome</keyword>
<protein>
    <submittedName>
        <fullName evidence="2">Uncharacterized protein</fullName>
    </submittedName>
</protein>
<evidence type="ECO:0000313" key="2">
    <source>
        <dbReference type="EMBL" id="PRR76493.1"/>
    </source>
</evidence>
<dbReference type="AlphaFoldDB" id="A0A2T0AZ73"/>
<evidence type="ECO:0000313" key="3">
    <source>
        <dbReference type="Proteomes" id="UP000239614"/>
    </source>
</evidence>
<dbReference type="RefSeq" id="WP_106023876.1">
    <property type="nucleotide sequence ID" value="NZ_PVXN01000005.1"/>
</dbReference>
<accession>A0A2T0AZ73</accession>
<name>A0A2T0AZ73_9CLOT</name>
<dbReference type="OrthoDB" id="1894053at2"/>
<dbReference type="Proteomes" id="UP000239614">
    <property type="component" value="Unassembled WGS sequence"/>
</dbReference>
<dbReference type="EMBL" id="PVXN01000005">
    <property type="protein sequence ID" value="PRR76493.1"/>
    <property type="molecule type" value="Genomic_DNA"/>
</dbReference>
<organism evidence="2 3">
    <name type="scientific">Clostridium thermopalmarium DSM 5974</name>
    <dbReference type="NCBI Taxonomy" id="1121340"/>
    <lineage>
        <taxon>Bacteria</taxon>
        <taxon>Bacillati</taxon>
        <taxon>Bacillota</taxon>
        <taxon>Clostridia</taxon>
        <taxon>Eubacteriales</taxon>
        <taxon>Clostridiaceae</taxon>
        <taxon>Clostridium</taxon>
    </lineage>
</organism>
<reference evidence="2 3" key="1">
    <citation type="submission" date="2018-03" db="EMBL/GenBank/DDBJ databases">
        <title>Genome sequence of Clostridium thermopalmarium DSM 5974.</title>
        <authorList>
            <person name="Poehlein A."/>
            <person name="Daniel R."/>
        </authorList>
    </citation>
    <scope>NUCLEOTIDE SEQUENCE [LARGE SCALE GENOMIC DNA]</scope>
    <source>
        <strain evidence="2 3">DSM 5974</strain>
    </source>
</reference>
<evidence type="ECO:0000256" key="1">
    <source>
        <dbReference type="SAM" id="MobiDB-lite"/>
    </source>
</evidence>
<feature type="compositionally biased region" description="Low complexity" evidence="1">
    <location>
        <begin position="221"/>
        <end position="243"/>
    </location>
</feature>
<proteinExistence type="predicted"/>
<sequence length="348" mass="38093">MRISLKSKGLKFSLAILAVILIFSYLVFSKGNYKEYSGQESFGTLMSLLLDTVQSEGKMEITEEDISVLGSSYFKDGVKKGNLTIKGLNVVLGEDKAKFLIPVKYKGLSVLLTTEGQVAMDDSSIVYTPEYFKVGKIKLPKGKVLGYIGGRFKGKMLVEDEKIVMSKSILPDDIETFSIKDGKILCTAKKETRETLAKTNETIKKIEEKIKLESGTVLKNLKNNAGGKNSSEGNGSLGSSKNNTWKGSSDKKESNSNSGGSLSKIGGELGSLYGNVSSSKEKQMVNIMSGTVNNLQSDSSYNFWGDVKSVMSIYKSLTPEEKERFKIQVFSNVDMENALKLKEELSGN</sequence>
<gene>
    <name evidence="2" type="ORF">CPAL_01640</name>
</gene>